<dbReference type="AlphaFoldDB" id="A0AAU7BHP8"/>
<dbReference type="EMBL" id="CP157179">
    <property type="protein sequence ID" value="XBG32137.1"/>
    <property type="molecule type" value="Genomic_DNA"/>
</dbReference>
<name>A0AAU7BHP8_9PSED</name>
<gene>
    <name evidence="1" type="ORF">ABH853_02155</name>
</gene>
<proteinExistence type="predicted"/>
<protein>
    <submittedName>
        <fullName evidence="1">Uncharacterized protein</fullName>
    </submittedName>
</protein>
<accession>A0AAU7BHP8</accession>
<reference evidence="1" key="1">
    <citation type="journal article" date="2019" name="Microbiol. Resour. Announc.">
        <title>Draft Genome Sequences of Five Environmental Bacterial Isolates That Degrade Polyethylene Terephthalate Plastic.</title>
        <authorList>
            <person name="Leon-Zayas R."/>
            <person name="Roberts C."/>
            <person name="Vague M."/>
            <person name="Mellies J.L."/>
        </authorList>
    </citation>
    <scope>NUCLEOTIDE SEQUENCE</scope>
    <source>
        <strain evidence="1">13.2</strain>
    </source>
</reference>
<reference evidence="1" key="2">
    <citation type="submission" date="2024-05" db="EMBL/GenBank/DDBJ databases">
        <authorList>
            <person name="Mellies J."/>
            <person name="Newton I."/>
        </authorList>
    </citation>
    <scope>NUCLEOTIDE SEQUENCE</scope>
    <source>
        <strain evidence="1">13.2</strain>
    </source>
</reference>
<organism evidence="1">
    <name type="scientific">Pseudomonas sp. 13.2</name>
    <dbReference type="NCBI Taxonomy" id="3144665"/>
    <lineage>
        <taxon>Bacteria</taxon>
        <taxon>Pseudomonadati</taxon>
        <taxon>Pseudomonadota</taxon>
        <taxon>Gammaproteobacteria</taxon>
        <taxon>Pseudomonadales</taxon>
        <taxon>Pseudomonadaceae</taxon>
        <taxon>Pseudomonas</taxon>
    </lineage>
</organism>
<evidence type="ECO:0000313" key="1">
    <source>
        <dbReference type="EMBL" id="XBG32137.1"/>
    </source>
</evidence>
<sequence>MINIRFRQENVRWYPAGTYAEEDEYVRTLRRYQFNEIKSHAQAPYVDRALLGRNGRPDAPNQKPFYRSGSAGKICTPEHGLIQAKLLDELRTEYPDADIDCEKDFVDITVETPGERILFEIKSDLVPRTVLRLALGQLLEYGFYYSSHDTDFKRVTLIAVGRKDLSLEDETYLKCLQQKFNLPLKYRAVPI</sequence>